<dbReference type="GO" id="GO:0003723">
    <property type="term" value="F:RNA binding"/>
    <property type="evidence" value="ECO:0007669"/>
    <property type="project" value="UniProtKB-UniRule"/>
</dbReference>
<evidence type="ECO:0000313" key="5">
    <source>
        <dbReference type="Proteomes" id="UP000262195"/>
    </source>
</evidence>
<reference evidence="4 5" key="1">
    <citation type="journal article" date="2018" name="Nat. Biotechnol.">
        <title>A standardized bacterial taxonomy based on genome phylogeny substantially revises the tree of life.</title>
        <authorList>
            <person name="Parks D.H."/>
            <person name="Chuvochina M."/>
            <person name="Waite D.W."/>
            <person name="Rinke C."/>
            <person name="Skarshewski A."/>
            <person name="Chaumeil P.A."/>
            <person name="Hugenholtz P."/>
        </authorList>
    </citation>
    <scope>NUCLEOTIDE SEQUENCE [LARGE SCALE GENOMIC DNA]</scope>
    <source>
        <strain evidence="4">UBA11306</strain>
    </source>
</reference>
<evidence type="ECO:0000259" key="3">
    <source>
        <dbReference type="PROSITE" id="PS51295"/>
    </source>
</evidence>
<feature type="domain" description="CRM" evidence="3">
    <location>
        <begin position="3"/>
        <end position="98"/>
    </location>
</feature>
<evidence type="ECO:0000313" key="4">
    <source>
        <dbReference type="EMBL" id="HCS93553.1"/>
    </source>
</evidence>
<dbReference type="RefSeq" id="WP_022795463.1">
    <property type="nucleotide sequence ID" value="NZ_JBQEAI010000001.1"/>
</dbReference>
<dbReference type="EMBL" id="DQHO01000016">
    <property type="protein sequence ID" value="HCS93553.1"/>
    <property type="molecule type" value="Genomic_DNA"/>
</dbReference>
<dbReference type="Gene3D" id="3.30.110.60">
    <property type="entry name" value="YhbY-like"/>
    <property type="match status" value="1"/>
</dbReference>
<evidence type="ECO:0000256" key="1">
    <source>
        <dbReference type="ARBA" id="ARBA00022884"/>
    </source>
</evidence>
<dbReference type="SMART" id="SM01103">
    <property type="entry name" value="CRS1_YhbY"/>
    <property type="match status" value="1"/>
</dbReference>
<evidence type="ECO:0000256" key="2">
    <source>
        <dbReference type="PROSITE-ProRule" id="PRU00626"/>
    </source>
</evidence>
<dbReference type="Pfam" id="PF01985">
    <property type="entry name" value="CRS1_YhbY"/>
    <property type="match status" value="1"/>
</dbReference>
<accession>A0A3D4S408</accession>
<dbReference type="PROSITE" id="PS51295">
    <property type="entry name" value="CRM"/>
    <property type="match status" value="1"/>
</dbReference>
<keyword evidence="1 2" id="KW-0694">RNA-binding</keyword>
<gene>
    <name evidence="4" type="primary">yhbY</name>
    <name evidence="4" type="ORF">DIW15_02445</name>
</gene>
<dbReference type="SUPFAM" id="SSF75471">
    <property type="entry name" value="YhbY-like"/>
    <property type="match status" value="1"/>
</dbReference>
<dbReference type="PANTHER" id="PTHR40065">
    <property type="entry name" value="RNA-BINDING PROTEIN YHBY"/>
    <property type="match status" value="1"/>
</dbReference>
<dbReference type="InterPro" id="IPR017924">
    <property type="entry name" value="RNA-binding_YhbY"/>
</dbReference>
<dbReference type="AlphaFoldDB" id="A0A3D4S408"/>
<dbReference type="InterPro" id="IPR001890">
    <property type="entry name" value="RNA-binding_CRM"/>
</dbReference>
<organism evidence="4 5">
    <name type="scientific">Bavariicoccus seileri</name>
    <dbReference type="NCBI Taxonomy" id="549685"/>
    <lineage>
        <taxon>Bacteria</taxon>
        <taxon>Bacillati</taxon>
        <taxon>Bacillota</taxon>
        <taxon>Bacilli</taxon>
        <taxon>Lactobacillales</taxon>
        <taxon>Enterococcaceae</taxon>
        <taxon>Bavariicoccus</taxon>
    </lineage>
</organism>
<dbReference type="STRING" id="1121105.GCA_000421665_00165"/>
<name>A0A3D4S408_9ENTE</name>
<dbReference type="Proteomes" id="UP000262195">
    <property type="component" value="Unassembled WGS sequence"/>
</dbReference>
<protein>
    <submittedName>
        <fullName evidence="4">Ribosome assembly RNA-binding protein YhbY</fullName>
    </submittedName>
</protein>
<dbReference type="InterPro" id="IPR035920">
    <property type="entry name" value="YhbY-like_sf"/>
</dbReference>
<comment type="caution">
    <text evidence="4">The sequence shown here is derived from an EMBL/GenBank/DDBJ whole genome shotgun (WGS) entry which is preliminary data.</text>
</comment>
<sequence>MSKNLSGKQKQFFKKRAHPLKPIVQIGKNGISTEVLEDIDRVLAKRELIKISILQNSDETNETVKEALESIGAIVISQIGRISIVFRVASEPKYRDVSAAYFETFGEGIDHDN</sequence>
<dbReference type="NCBIfam" id="TIGR00253">
    <property type="entry name" value="RNA_bind_YhbY"/>
    <property type="match status" value="1"/>
</dbReference>
<dbReference type="InterPro" id="IPR051925">
    <property type="entry name" value="RNA-binding_domain"/>
</dbReference>
<proteinExistence type="predicted"/>
<dbReference type="PANTHER" id="PTHR40065:SF3">
    <property type="entry name" value="RNA-BINDING PROTEIN YHBY"/>
    <property type="match status" value="1"/>
</dbReference>